<sequence>MIKRNVSITLEKAQEWYNSGNESLKEIALQAFNESELKFDFRSIKSLCDACNVLGLNYNEVLSELCYIKKISKASAAMFKLNIIKKALNLGKELSFTKNPEDSYICYPFNPIIRKDSTYYSDEIKEGRIKIVGKFKVEGEIYLILGDSAIASITGFSGLGALNPKNGSCQAFSNTAFLGCASREIAEHFSKYFGTLITEAKYGDLKDFEIIRIF</sequence>
<reference evidence="1" key="1">
    <citation type="journal article" date="2021" name="Proc. Natl. Acad. Sci. U.S.A.">
        <title>A Catalog of Tens of Thousands of Viruses from Human Metagenomes Reveals Hidden Associations with Chronic Diseases.</title>
        <authorList>
            <person name="Tisza M.J."/>
            <person name="Buck C.B."/>
        </authorList>
    </citation>
    <scope>NUCLEOTIDE SEQUENCE</scope>
    <source>
        <strain evidence="1">CtQcs9</strain>
    </source>
</reference>
<protein>
    <submittedName>
        <fullName evidence="1">Uncharacterized protein</fullName>
    </submittedName>
</protein>
<accession>A0A8S5RB74</accession>
<organism evidence="1">
    <name type="scientific">virus sp. ctQcs9</name>
    <dbReference type="NCBI Taxonomy" id="2825816"/>
    <lineage>
        <taxon>Viruses</taxon>
    </lineage>
</organism>
<proteinExistence type="predicted"/>
<name>A0A8S5RB74_9VIRU</name>
<evidence type="ECO:0000313" key="1">
    <source>
        <dbReference type="EMBL" id="DAE28220.1"/>
    </source>
</evidence>
<dbReference type="EMBL" id="BK059082">
    <property type="protein sequence ID" value="DAE28220.1"/>
    <property type="molecule type" value="Genomic_DNA"/>
</dbReference>